<dbReference type="EMBL" id="JAAGMR010000241">
    <property type="protein sequence ID" value="NEB94214.1"/>
    <property type="molecule type" value="Genomic_DNA"/>
</dbReference>
<feature type="transmembrane region" description="Helical" evidence="1">
    <location>
        <begin position="108"/>
        <end position="130"/>
    </location>
</feature>
<evidence type="ECO:0000313" key="2">
    <source>
        <dbReference type="EMBL" id="NEB94214.1"/>
    </source>
</evidence>
<feature type="transmembrane region" description="Helical" evidence="1">
    <location>
        <begin position="47"/>
        <end position="63"/>
    </location>
</feature>
<evidence type="ECO:0000256" key="1">
    <source>
        <dbReference type="SAM" id="Phobius"/>
    </source>
</evidence>
<reference evidence="2 3" key="1">
    <citation type="submission" date="2020-01" db="EMBL/GenBank/DDBJ databases">
        <title>Insect and environment-associated Actinomycetes.</title>
        <authorList>
            <person name="Currrie C."/>
            <person name="Chevrette M."/>
            <person name="Carlson C."/>
            <person name="Stubbendieck R."/>
            <person name="Wendt-Pienkowski E."/>
        </authorList>
    </citation>
    <scope>NUCLEOTIDE SEQUENCE [LARGE SCALE GENOMIC DNA]</scope>
    <source>
        <strain evidence="2 3">SID7754</strain>
    </source>
</reference>
<feature type="transmembrane region" description="Helical" evidence="1">
    <location>
        <begin position="137"/>
        <end position="154"/>
    </location>
</feature>
<feature type="transmembrane region" description="Helical" evidence="1">
    <location>
        <begin position="174"/>
        <end position="191"/>
    </location>
</feature>
<proteinExistence type="predicted"/>
<evidence type="ECO:0000313" key="3">
    <source>
        <dbReference type="Proteomes" id="UP000470520"/>
    </source>
</evidence>
<protein>
    <submittedName>
        <fullName evidence="2">Uncharacterized protein</fullName>
    </submittedName>
</protein>
<keyword evidence="1" id="KW-1133">Transmembrane helix</keyword>
<dbReference type="Proteomes" id="UP000470520">
    <property type="component" value="Unassembled WGS sequence"/>
</dbReference>
<sequence>MNPGLSLYARSRALPLTLATLAATNGFAVWAAGAPDAHLDPGGQVPVTALAPLLAAAAIGASLRSDSDELDRTAVRPWWSRRLAHLLALTALASVLLTSVVAGHAETFGAPVMIRDVLGCVGIVALSAVVLGARLSWLPALGYVSAVYLASSGAHGRAATVWAWPVQPGSQPGAWAAALAAFALGAVLYAVRGARPGG</sequence>
<comment type="caution">
    <text evidence="2">The sequence shown here is derived from an EMBL/GenBank/DDBJ whole genome shotgun (WGS) entry which is preliminary data.</text>
</comment>
<dbReference type="RefSeq" id="WP_164191145.1">
    <property type="nucleotide sequence ID" value="NZ_JAAGMR010000241.1"/>
</dbReference>
<feature type="transmembrane region" description="Helical" evidence="1">
    <location>
        <begin position="83"/>
        <end position="102"/>
    </location>
</feature>
<dbReference type="AlphaFoldDB" id="A0A7K3QWC3"/>
<organism evidence="2 3">
    <name type="scientific">Streptomyces bauhiniae</name>
    <dbReference type="NCBI Taxonomy" id="2340725"/>
    <lineage>
        <taxon>Bacteria</taxon>
        <taxon>Bacillati</taxon>
        <taxon>Actinomycetota</taxon>
        <taxon>Actinomycetes</taxon>
        <taxon>Kitasatosporales</taxon>
        <taxon>Streptomycetaceae</taxon>
        <taxon>Streptomyces</taxon>
    </lineage>
</organism>
<gene>
    <name evidence="2" type="ORF">G3I21_21435</name>
</gene>
<name>A0A7K3QWC3_9ACTN</name>
<keyword evidence="1" id="KW-0812">Transmembrane</keyword>
<accession>A0A7K3QWC3</accession>
<keyword evidence="1" id="KW-0472">Membrane</keyword>